<dbReference type="GO" id="GO:0005525">
    <property type="term" value="F:GTP binding"/>
    <property type="evidence" value="ECO:0007669"/>
    <property type="project" value="InterPro"/>
</dbReference>
<dbReference type="GO" id="GO:0000398">
    <property type="term" value="P:mRNA splicing, via spliceosome"/>
    <property type="evidence" value="ECO:0007669"/>
    <property type="project" value="TreeGrafter"/>
</dbReference>
<dbReference type="PANTHER" id="PTHR42908:SF6">
    <property type="entry name" value="116 KDA U5 SMALL NUCLEAR RIBONUCLEOPROTEIN COMPONENT"/>
    <property type="match status" value="1"/>
</dbReference>
<feature type="domain" description="Tr-type G" evidence="2">
    <location>
        <begin position="129"/>
        <end position="235"/>
    </location>
</feature>
<dbReference type="EMBL" id="JACEFF010000278">
    <property type="protein sequence ID" value="KAH9640593.1"/>
    <property type="molecule type" value="Genomic_DNA"/>
</dbReference>
<reference evidence="4" key="1">
    <citation type="journal article" date="2021" name="G3 (Bethesda)">
        <title>Genome and transcriptome analysis of the beet armyworm Spodoptera exigua reveals targets for pest control. .</title>
        <authorList>
            <person name="Simon S."/>
            <person name="Breeschoten T."/>
            <person name="Jansen H.J."/>
            <person name="Dirks R.P."/>
            <person name="Schranz M.E."/>
            <person name="Ros V.I.D."/>
        </authorList>
    </citation>
    <scope>NUCLEOTIDE SEQUENCE</scope>
    <source>
        <strain evidence="4">TB_SE_WUR_2020</strain>
    </source>
</reference>
<dbReference type="Proteomes" id="UP000814243">
    <property type="component" value="Unassembled WGS sequence"/>
</dbReference>
<evidence type="ECO:0000256" key="1">
    <source>
        <dbReference type="SAM" id="MobiDB-lite"/>
    </source>
</evidence>
<dbReference type="InterPro" id="IPR031950">
    <property type="entry name" value="EFTUD2_N"/>
</dbReference>
<accession>A0A922SKM9</accession>
<protein>
    <submittedName>
        <fullName evidence="4">Uncharacterized protein</fullName>
    </submittedName>
</protein>
<dbReference type="GO" id="GO:0071007">
    <property type="term" value="C:U2-type catalytic step 2 spliceosome"/>
    <property type="evidence" value="ECO:0007669"/>
    <property type="project" value="TreeGrafter"/>
</dbReference>
<evidence type="ECO:0000313" key="4">
    <source>
        <dbReference type="EMBL" id="KAH9640593.1"/>
    </source>
</evidence>
<feature type="domain" description="116kDa U5 small nuclear ribonucleoprotein component N-terminal" evidence="3">
    <location>
        <begin position="4"/>
        <end position="110"/>
    </location>
</feature>
<dbReference type="InterPro" id="IPR027417">
    <property type="entry name" value="P-loop_NTPase"/>
</dbReference>
<dbReference type="Gene3D" id="3.40.50.300">
    <property type="entry name" value="P-loop containing nucleotide triphosphate hydrolases"/>
    <property type="match status" value="1"/>
</dbReference>
<dbReference type="SUPFAM" id="SSF52540">
    <property type="entry name" value="P-loop containing nucleoside triphosphate hydrolases"/>
    <property type="match status" value="1"/>
</dbReference>
<organism evidence="4 5">
    <name type="scientific">Spodoptera exigua</name>
    <name type="common">Beet armyworm</name>
    <name type="synonym">Noctua fulgens</name>
    <dbReference type="NCBI Taxonomy" id="7107"/>
    <lineage>
        <taxon>Eukaryota</taxon>
        <taxon>Metazoa</taxon>
        <taxon>Ecdysozoa</taxon>
        <taxon>Arthropoda</taxon>
        <taxon>Hexapoda</taxon>
        <taxon>Insecta</taxon>
        <taxon>Pterygota</taxon>
        <taxon>Neoptera</taxon>
        <taxon>Endopterygota</taxon>
        <taxon>Lepidoptera</taxon>
        <taxon>Glossata</taxon>
        <taxon>Ditrysia</taxon>
        <taxon>Noctuoidea</taxon>
        <taxon>Noctuidae</taxon>
        <taxon>Amphipyrinae</taxon>
        <taxon>Spodoptera</taxon>
    </lineage>
</organism>
<comment type="caution">
    <text evidence="4">The sequence shown here is derived from an EMBL/GenBank/DDBJ whole genome shotgun (WGS) entry which is preliminary data.</text>
</comment>
<dbReference type="AlphaFoldDB" id="A0A922SKM9"/>
<dbReference type="GO" id="GO:0005829">
    <property type="term" value="C:cytosol"/>
    <property type="evidence" value="ECO:0007669"/>
    <property type="project" value="TreeGrafter"/>
</dbReference>
<dbReference type="GO" id="GO:0046540">
    <property type="term" value="C:U4/U6 x U5 tri-snRNP complex"/>
    <property type="evidence" value="ECO:0007669"/>
    <property type="project" value="TreeGrafter"/>
</dbReference>
<evidence type="ECO:0000259" key="3">
    <source>
        <dbReference type="Pfam" id="PF16004"/>
    </source>
</evidence>
<feature type="compositionally biased region" description="Acidic residues" evidence="1">
    <location>
        <begin position="34"/>
        <end position="50"/>
    </location>
</feature>
<dbReference type="Pfam" id="PF00009">
    <property type="entry name" value="GTP_EFTU"/>
    <property type="match status" value="1"/>
</dbReference>
<gene>
    <name evidence="4" type="ORF">HF086_000537</name>
</gene>
<evidence type="ECO:0000313" key="5">
    <source>
        <dbReference type="Proteomes" id="UP000814243"/>
    </source>
</evidence>
<proteinExistence type="predicted"/>
<dbReference type="GO" id="GO:0030623">
    <property type="term" value="F:U5 snRNA binding"/>
    <property type="evidence" value="ECO:0007669"/>
    <property type="project" value="TreeGrafter"/>
</dbReference>
<dbReference type="InterPro" id="IPR000795">
    <property type="entry name" value="T_Tr_GTP-bd_dom"/>
</dbReference>
<feature type="region of interest" description="Disordered" evidence="1">
    <location>
        <begin position="1"/>
        <end position="57"/>
    </location>
</feature>
<evidence type="ECO:0000259" key="2">
    <source>
        <dbReference type="Pfam" id="PF00009"/>
    </source>
</evidence>
<dbReference type="GO" id="GO:0003924">
    <property type="term" value="F:GTPase activity"/>
    <property type="evidence" value="ECO:0007669"/>
    <property type="project" value="InterPro"/>
</dbReference>
<dbReference type="Pfam" id="PF16004">
    <property type="entry name" value="EFTUD2"/>
    <property type="match status" value="1"/>
</dbReference>
<name>A0A922SKM9_SPOEX</name>
<dbReference type="PANTHER" id="PTHR42908">
    <property type="entry name" value="TRANSLATION ELONGATION FACTOR-RELATED"/>
    <property type="match status" value="1"/>
</dbReference>
<sequence length="236" mass="26673">MDGDLYDEFGNYIGPDLESDSDDEQSVYGQDNRDADEDAMEEDEDADAEPEAAPMSVVLHEDKRYYPQAVEVYGPDVETVVQEEDTQALDKPLVEPIKHKKFQVQEQQLPETKYDMEYMADMLDNTNLMRNVTLMGHLHNGNYETIGSLMFAINLCNLFSLQTHPGTINTDTTIPMRYTDTLFVEQERGVSIKSMPVTLLLKNIKGKSHLLNIMDTPGHVNFSDEVTAALRISDGQ</sequence>